<evidence type="ECO:0008006" key="4">
    <source>
        <dbReference type="Google" id="ProtNLM"/>
    </source>
</evidence>
<accession>A0AAV4D8I9</accession>
<proteinExistence type="predicted"/>
<sequence length="103" mass="11048">MCSLIALPVAVLALSPFTCTLGTLGFGMEYCHMVELAHPLVPMLLYCGACSRHKQCDLPHVAPHAVPYGGNGIAFLSFLCTVQQLPLFSLWARFSFSSCSLAG</sequence>
<evidence type="ECO:0000256" key="1">
    <source>
        <dbReference type="SAM" id="SignalP"/>
    </source>
</evidence>
<evidence type="ECO:0000313" key="3">
    <source>
        <dbReference type="Proteomes" id="UP000735302"/>
    </source>
</evidence>
<dbReference type="AlphaFoldDB" id="A0AAV4D8I9"/>
<feature type="chain" id="PRO_5043966075" description="Secreted protein" evidence="1">
    <location>
        <begin position="23"/>
        <end position="103"/>
    </location>
</feature>
<feature type="signal peptide" evidence="1">
    <location>
        <begin position="1"/>
        <end position="22"/>
    </location>
</feature>
<dbReference type="Proteomes" id="UP000735302">
    <property type="component" value="Unassembled WGS sequence"/>
</dbReference>
<evidence type="ECO:0000313" key="2">
    <source>
        <dbReference type="EMBL" id="GFO40467.1"/>
    </source>
</evidence>
<organism evidence="2 3">
    <name type="scientific">Plakobranchus ocellatus</name>
    <dbReference type="NCBI Taxonomy" id="259542"/>
    <lineage>
        <taxon>Eukaryota</taxon>
        <taxon>Metazoa</taxon>
        <taxon>Spiralia</taxon>
        <taxon>Lophotrochozoa</taxon>
        <taxon>Mollusca</taxon>
        <taxon>Gastropoda</taxon>
        <taxon>Heterobranchia</taxon>
        <taxon>Euthyneura</taxon>
        <taxon>Panpulmonata</taxon>
        <taxon>Sacoglossa</taxon>
        <taxon>Placobranchoidea</taxon>
        <taxon>Plakobranchidae</taxon>
        <taxon>Plakobranchus</taxon>
    </lineage>
</organism>
<gene>
    <name evidence="2" type="ORF">PoB_006697200</name>
</gene>
<keyword evidence="3" id="KW-1185">Reference proteome</keyword>
<comment type="caution">
    <text evidence="2">The sequence shown here is derived from an EMBL/GenBank/DDBJ whole genome shotgun (WGS) entry which is preliminary data.</text>
</comment>
<keyword evidence="1" id="KW-0732">Signal</keyword>
<name>A0AAV4D8I9_9GAST</name>
<dbReference type="EMBL" id="BLXT01007613">
    <property type="protein sequence ID" value="GFO40467.1"/>
    <property type="molecule type" value="Genomic_DNA"/>
</dbReference>
<protein>
    <recommendedName>
        <fullName evidence="4">Secreted protein</fullName>
    </recommendedName>
</protein>
<reference evidence="2 3" key="1">
    <citation type="journal article" date="2021" name="Elife">
        <title>Chloroplast acquisition without the gene transfer in kleptoplastic sea slugs, Plakobranchus ocellatus.</title>
        <authorList>
            <person name="Maeda T."/>
            <person name="Takahashi S."/>
            <person name="Yoshida T."/>
            <person name="Shimamura S."/>
            <person name="Takaki Y."/>
            <person name="Nagai Y."/>
            <person name="Toyoda A."/>
            <person name="Suzuki Y."/>
            <person name="Arimoto A."/>
            <person name="Ishii H."/>
            <person name="Satoh N."/>
            <person name="Nishiyama T."/>
            <person name="Hasebe M."/>
            <person name="Maruyama T."/>
            <person name="Minagawa J."/>
            <person name="Obokata J."/>
            <person name="Shigenobu S."/>
        </authorList>
    </citation>
    <scope>NUCLEOTIDE SEQUENCE [LARGE SCALE GENOMIC DNA]</scope>
</reference>